<comment type="caution">
    <text evidence="1">The sequence shown here is derived from an EMBL/GenBank/DDBJ whole genome shotgun (WGS) entry which is preliminary data.</text>
</comment>
<dbReference type="Proteomes" id="UP001272137">
    <property type="component" value="Unassembled WGS sequence"/>
</dbReference>
<organism evidence="1 2">
    <name type="scientific">Burkholderia thailandensis</name>
    <dbReference type="NCBI Taxonomy" id="57975"/>
    <lineage>
        <taxon>Bacteria</taxon>
        <taxon>Pseudomonadati</taxon>
        <taxon>Pseudomonadota</taxon>
        <taxon>Betaproteobacteria</taxon>
        <taxon>Burkholderiales</taxon>
        <taxon>Burkholderiaceae</taxon>
        <taxon>Burkholderia</taxon>
        <taxon>pseudomallei group</taxon>
    </lineage>
</organism>
<sequence length="78" mass="8596">MREHAARFVWRAAFASRASCAVERKGEGLEAGAARAVRGVRTFRRGFAAVLSRVRFVTQSRALSDATVSDRPCLTDRV</sequence>
<dbReference type="AlphaFoldDB" id="A0AAW9CS62"/>
<gene>
    <name evidence="1" type="ORF">C7S16_7078</name>
</gene>
<evidence type="ECO:0000313" key="2">
    <source>
        <dbReference type="Proteomes" id="UP001272137"/>
    </source>
</evidence>
<name>A0AAW9CS62_BURTH</name>
<protein>
    <submittedName>
        <fullName evidence="1">Uncharacterized protein</fullName>
    </submittedName>
</protein>
<proteinExistence type="predicted"/>
<accession>A0AAW9CS62</accession>
<dbReference type="EMBL" id="QXCT01000001">
    <property type="protein sequence ID" value="MDW9253460.1"/>
    <property type="molecule type" value="Genomic_DNA"/>
</dbReference>
<evidence type="ECO:0000313" key="1">
    <source>
        <dbReference type="EMBL" id="MDW9253460.1"/>
    </source>
</evidence>
<reference evidence="1" key="1">
    <citation type="submission" date="2018-08" db="EMBL/GenBank/DDBJ databases">
        <title>Identification of Burkholderia cepacia strains that express a Burkholderia pseudomallei-like capsular polysaccharide.</title>
        <authorList>
            <person name="Burtnick M.N."/>
            <person name="Vongsouvath M."/>
            <person name="Newton P."/>
            <person name="Wuthiekanun V."/>
            <person name="Limmathurotsakul D."/>
            <person name="Brett P.J."/>
            <person name="Chantratita N."/>
            <person name="Dance D.A."/>
        </authorList>
    </citation>
    <scope>NUCLEOTIDE SEQUENCE</scope>
    <source>
        <strain evidence="1">SBXCC001</strain>
    </source>
</reference>